<keyword evidence="6 13" id="KW-0032">Aminotransferase</keyword>
<evidence type="ECO:0000313" key="14">
    <source>
        <dbReference type="Proteomes" id="UP000622610"/>
    </source>
</evidence>
<name>A0A917JF56_9ENTE</name>
<dbReference type="GO" id="GO:0008652">
    <property type="term" value="P:amino acid biosynthetic process"/>
    <property type="evidence" value="ECO:0007669"/>
    <property type="project" value="UniProtKB-ARBA"/>
</dbReference>
<evidence type="ECO:0000256" key="4">
    <source>
        <dbReference type="ARBA" id="ARBA00012874"/>
    </source>
</evidence>
<comment type="cofactor">
    <cofactor evidence="1">
        <name>pyridoxal 5'-phosphate</name>
        <dbReference type="ChEBI" id="CHEBI:597326"/>
    </cofactor>
</comment>
<dbReference type="FunFam" id="3.20.10.10:FF:000002">
    <property type="entry name" value="D-alanine aminotransferase"/>
    <property type="match status" value="1"/>
</dbReference>
<keyword evidence="8" id="KW-0663">Pyridoxal phosphate</keyword>
<dbReference type="GO" id="GO:0046416">
    <property type="term" value="P:D-amino acid metabolic process"/>
    <property type="evidence" value="ECO:0007669"/>
    <property type="project" value="InterPro"/>
</dbReference>
<dbReference type="Gene3D" id="3.30.470.10">
    <property type="match status" value="1"/>
</dbReference>
<evidence type="ECO:0000256" key="12">
    <source>
        <dbReference type="ARBA" id="ARBA00047911"/>
    </source>
</evidence>
<organism evidence="13 14">
    <name type="scientific">Enterococcus alcedinis</name>
    <dbReference type="NCBI Taxonomy" id="1274384"/>
    <lineage>
        <taxon>Bacteria</taxon>
        <taxon>Bacillati</taxon>
        <taxon>Bacillota</taxon>
        <taxon>Bacilli</taxon>
        <taxon>Lactobacillales</taxon>
        <taxon>Enterococcaceae</taxon>
        <taxon>Enterococcus</taxon>
    </lineage>
</organism>
<dbReference type="InterPro" id="IPR036038">
    <property type="entry name" value="Aminotransferase-like"/>
</dbReference>
<dbReference type="GO" id="GO:0047810">
    <property type="term" value="F:D-alanine-2-oxoglutarate aminotransferase activity"/>
    <property type="evidence" value="ECO:0007669"/>
    <property type="project" value="UniProtKB-EC"/>
</dbReference>
<evidence type="ECO:0000313" key="13">
    <source>
        <dbReference type="EMBL" id="GGI64952.1"/>
    </source>
</evidence>
<reference evidence="13" key="2">
    <citation type="submission" date="2020-09" db="EMBL/GenBank/DDBJ databases">
        <authorList>
            <person name="Sun Q."/>
            <person name="Sedlacek I."/>
        </authorList>
    </citation>
    <scope>NUCLEOTIDE SEQUENCE</scope>
    <source>
        <strain evidence="13">CCM 8433</strain>
    </source>
</reference>
<dbReference type="InterPro" id="IPR050571">
    <property type="entry name" value="Class-IV_PLP-Dep_Aminotrnsfr"/>
</dbReference>
<dbReference type="InterPro" id="IPR043132">
    <property type="entry name" value="BCAT-like_C"/>
</dbReference>
<evidence type="ECO:0000256" key="7">
    <source>
        <dbReference type="ARBA" id="ARBA00022679"/>
    </source>
</evidence>
<dbReference type="Gene3D" id="3.20.10.10">
    <property type="entry name" value="D-amino Acid Aminotransferase, subunit A, domain 2"/>
    <property type="match status" value="1"/>
</dbReference>
<evidence type="ECO:0000256" key="5">
    <source>
        <dbReference type="ARBA" id="ARBA00021779"/>
    </source>
</evidence>
<keyword evidence="14" id="KW-1185">Reference proteome</keyword>
<dbReference type="Pfam" id="PF01063">
    <property type="entry name" value="Aminotran_4"/>
    <property type="match status" value="1"/>
</dbReference>
<dbReference type="Proteomes" id="UP000622610">
    <property type="component" value="Unassembled WGS sequence"/>
</dbReference>
<evidence type="ECO:0000256" key="1">
    <source>
        <dbReference type="ARBA" id="ARBA00001933"/>
    </source>
</evidence>
<sequence>MKTLFNGQIVEKDEVAISFEDRGYHFGDGLYEAVRIYAGKMFMFSEHFDRLERGAEKIHLGLPFTKSELGKMLEDLIEATEVQNGLVYFQISRGIVSPRQHLIPEKGSVTPVYLGYTLPFERPVVLQQTGQRATVIPDMRWLHCDIKSLSLMGNLLSLDEAVKKDYDDALLERDGVFTEASASNAWFVIDGVIYTHPDGNLILPGITKQHLLQLAKENNLIVIEEAVKVSQLADIDECFVTNSIYEIVPIVSIDGQAIGDGKPGPLTQQLLALYIASTID</sequence>
<gene>
    <name evidence="13" type="primary">dat</name>
    <name evidence="13" type="ORF">GCM10011482_06060</name>
</gene>
<accession>A0A917JF56</accession>
<dbReference type="InterPro" id="IPR005784">
    <property type="entry name" value="D_amino_transT"/>
</dbReference>
<dbReference type="SUPFAM" id="SSF56752">
    <property type="entry name" value="D-aminoacid aminotransferase-like PLP-dependent enzymes"/>
    <property type="match status" value="1"/>
</dbReference>
<comment type="caution">
    <text evidence="13">The sequence shown here is derived from an EMBL/GenBank/DDBJ whole genome shotgun (WGS) entry which is preliminary data.</text>
</comment>
<evidence type="ECO:0000256" key="8">
    <source>
        <dbReference type="ARBA" id="ARBA00022898"/>
    </source>
</evidence>
<dbReference type="AlphaFoldDB" id="A0A917JF56"/>
<evidence type="ECO:0000256" key="9">
    <source>
        <dbReference type="ARBA" id="ARBA00030138"/>
    </source>
</evidence>
<evidence type="ECO:0000256" key="10">
    <source>
        <dbReference type="ARBA" id="ARBA00033316"/>
    </source>
</evidence>
<evidence type="ECO:0000256" key="6">
    <source>
        <dbReference type="ARBA" id="ARBA00022576"/>
    </source>
</evidence>
<dbReference type="GO" id="GO:0005829">
    <property type="term" value="C:cytosol"/>
    <property type="evidence" value="ECO:0007669"/>
    <property type="project" value="TreeGrafter"/>
</dbReference>
<evidence type="ECO:0000256" key="3">
    <source>
        <dbReference type="ARBA" id="ARBA00011738"/>
    </source>
</evidence>
<dbReference type="GO" id="GO:0046394">
    <property type="term" value="P:carboxylic acid biosynthetic process"/>
    <property type="evidence" value="ECO:0007669"/>
    <property type="project" value="UniProtKB-ARBA"/>
</dbReference>
<dbReference type="InterPro" id="IPR001544">
    <property type="entry name" value="Aminotrans_IV"/>
</dbReference>
<dbReference type="PANTHER" id="PTHR42743">
    <property type="entry name" value="AMINO-ACID AMINOTRANSFERASE"/>
    <property type="match status" value="1"/>
</dbReference>
<dbReference type="RefSeq" id="WP_188366799.1">
    <property type="nucleotide sequence ID" value="NZ_BMDT01000002.1"/>
</dbReference>
<dbReference type="GO" id="GO:0030170">
    <property type="term" value="F:pyridoxal phosphate binding"/>
    <property type="evidence" value="ECO:0007669"/>
    <property type="project" value="InterPro"/>
</dbReference>
<comment type="catalytic activity">
    <reaction evidence="12">
        <text>D-alanine + 2-oxoglutarate = D-glutamate + pyruvate</text>
        <dbReference type="Rhea" id="RHEA:15869"/>
        <dbReference type="ChEBI" id="CHEBI:15361"/>
        <dbReference type="ChEBI" id="CHEBI:16810"/>
        <dbReference type="ChEBI" id="CHEBI:29986"/>
        <dbReference type="ChEBI" id="CHEBI:57416"/>
        <dbReference type="EC" id="2.6.1.21"/>
    </reaction>
</comment>
<dbReference type="PANTHER" id="PTHR42743:SF10">
    <property type="entry name" value="D-ALANINE AMINOTRANSFERASE"/>
    <property type="match status" value="1"/>
</dbReference>
<protein>
    <recommendedName>
        <fullName evidence="5">D-alanine aminotransferase</fullName>
        <ecNumber evidence="4">2.6.1.21</ecNumber>
    </recommendedName>
    <alternativeName>
        <fullName evidence="11">D-amino acid aminotransferase</fullName>
    </alternativeName>
    <alternativeName>
        <fullName evidence="9">D-amino acid transaminase</fullName>
    </alternativeName>
    <alternativeName>
        <fullName evidence="10">D-aspartate aminotransferase</fullName>
    </alternativeName>
</protein>
<evidence type="ECO:0000256" key="2">
    <source>
        <dbReference type="ARBA" id="ARBA00009320"/>
    </source>
</evidence>
<proteinExistence type="inferred from homology"/>
<keyword evidence="7" id="KW-0808">Transferase</keyword>
<dbReference type="InterPro" id="IPR043131">
    <property type="entry name" value="BCAT-like_N"/>
</dbReference>
<dbReference type="EC" id="2.6.1.21" evidence="4"/>
<reference evidence="13" key="1">
    <citation type="journal article" date="2014" name="Int. J. Syst. Evol. Microbiol.">
        <title>Complete genome sequence of Corynebacterium casei LMG S-19264T (=DSM 44701T), isolated from a smear-ripened cheese.</title>
        <authorList>
            <consortium name="US DOE Joint Genome Institute (JGI-PGF)"/>
            <person name="Walter F."/>
            <person name="Albersmeier A."/>
            <person name="Kalinowski J."/>
            <person name="Ruckert C."/>
        </authorList>
    </citation>
    <scope>NUCLEOTIDE SEQUENCE</scope>
    <source>
        <strain evidence="13">CCM 8433</strain>
    </source>
</reference>
<dbReference type="EMBL" id="BMDT01000002">
    <property type="protein sequence ID" value="GGI64952.1"/>
    <property type="molecule type" value="Genomic_DNA"/>
</dbReference>
<comment type="similarity">
    <text evidence="2">Belongs to the class-IV pyridoxal-phosphate-dependent aminotransferase family.</text>
</comment>
<dbReference type="NCBIfam" id="TIGR01121">
    <property type="entry name" value="D_amino_aminoT"/>
    <property type="match status" value="1"/>
</dbReference>
<comment type="subunit">
    <text evidence="3">Homodimer.</text>
</comment>
<evidence type="ECO:0000256" key="11">
    <source>
        <dbReference type="ARBA" id="ARBA00033391"/>
    </source>
</evidence>